<feature type="region of interest" description="Disordered" evidence="6">
    <location>
        <begin position="1357"/>
        <end position="1385"/>
    </location>
</feature>
<feature type="compositionally biased region" description="Basic residues" evidence="6">
    <location>
        <begin position="1"/>
        <end position="13"/>
    </location>
</feature>
<feature type="domain" description="Helicase C-terminal" evidence="8">
    <location>
        <begin position="988"/>
        <end position="1139"/>
    </location>
</feature>
<protein>
    <recommendedName>
        <fullName evidence="5">DNA 3'-5' helicase</fullName>
        <ecNumber evidence="5">5.6.2.4</ecNumber>
    </recommendedName>
</protein>
<feature type="compositionally biased region" description="Polar residues" evidence="6">
    <location>
        <begin position="15"/>
        <end position="24"/>
    </location>
</feature>
<evidence type="ECO:0000259" key="8">
    <source>
        <dbReference type="PROSITE" id="PS51194"/>
    </source>
</evidence>
<dbReference type="GO" id="GO:0005524">
    <property type="term" value="F:ATP binding"/>
    <property type="evidence" value="ECO:0007669"/>
    <property type="project" value="UniProtKB-KW"/>
</dbReference>
<accession>A0A060TCJ9</accession>
<evidence type="ECO:0000256" key="6">
    <source>
        <dbReference type="SAM" id="MobiDB-lite"/>
    </source>
</evidence>
<evidence type="ECO:0000256" key="1">
    <source>
        <dbReference type="ARBA" id="ARBA00005446"/>
    </source>
</evidence>
<dbReference type="SMART" id="SM00490">
    <property type="entry name" value="HELICc"/>
    <property type="match status" value="1"/>
</dbReference>
<dbReference type="SUPFAM" id="SSF52540">
    <property type="entry name" value="P-loop containing nucleoside triphosphate hydrolases"/>
    <property type="match status" value="1"/>
</dbReference>
<evidence type="ECO:0000256" key="2">
    <source>
        <dbReference type="ARBA" id="ARBA00022741"/>
    </source>
</evidence>
<dbReference type="GO" id="GO:0043138">
    <property type="term" value="F:3'-5' DNA helicase activity"/>
    <property type="evidence" value="ECO:0007669"/>
    <property type="project" value="UniProtKB-EC"/>
</dbReference>
<dbReference type="GO" id="GO:0009378">
    <property type="term" value="F:four-way junction helicase activity"/>
    <property type="evidence" value="ECO:0007669"/>
    <property type="project" value="TreeGrafter"/>
</dbReference>
<organism evidence="9">
    <name type="scientific">Blastobotrys adeninivorans</name>
    <name type="common">Yeast</name>
    <name type="synonym">Arxula adeninivorans</name>
    <dbReference type="NCBI Taxonomy" id="409370"/>
    <lineage>
        <taxon>Eukaryota</taxon>
        <taxon>Fungi</taxon>
        <taxon>Dikarya</taxon>
        <taxon>Ascomycota</taxon>
        <taxon>Saccharomycotina</taxon>
        <taxon>Dipodascomycetes</taxon>
        <taxon>Dipodascales</taxon>
        <taxon>Trichomonascaceae</taxon>
        <taxon>Blastobotrys</taxon>
    </lineage>
</organism>
<proteinExistence type="inferred from homology"/>
<evidence type="ECO:0000256" key="5">
    <source>
        <dbReference type="ARBA" id="ARBA00034808"/>
    </source>
</evidence>
<name>A0A060TCJ9_BLAAD</name>
<dbReference type="GO" id="GO:0005737">
    <property type="term" value="C:cytoplasm"/>
    <property type="evidence" value="ECO:0007669"/>
    <property type="project" value="TreeGrafter"/>
</dbReference>
<dbReference type="PANTHER" id="PTHR13710:SF154">
    <property type="entry name" value="RECQ HELICASE, PUTATIVE (AFU_ORTHOLOGUE AFUA_6G14720)-RELATED"/>
    <property type="match status" value="1"/>
</dbReference>
<reference evidence="9" key="2">
    <citation type="submission" date="2014-06" db="EMBL/GenBank/DDBJ databases">
        <title>The complete genome of Blastobotrys (Arxula) adeninivorans LS3 - a yeast of biotechnological interest.</title>
        <authorList>
            <person name="Kunze G."/>
            <person name="Gaillardin C."/>
            <person name="Czernicka M."/>
            <person name="Durrens P."/>
            <person name="Martin T."/>
            <person name="Boer E."/>
            <person name="Gabaldon T."/>
            <person name="Cruz J."/>
            <person name="Talla E."/>
            <person name="Marck C."/>
            <person name="Goffeau A."/>
            <person name="Barbe V."/>
            <person name="Baret P."/>
            <person name="Baronian K."/>
            <person name="Beier S."/>
            <person name="Bleykasten C."/>
            <person name="Bode R."/>
            <person name="Casaregola S."/>
            <person name="Despons L."/>
            <person name="Fairhead C."/>
            <person name="Giersberg M."/>
            <person name="Gierski P."/>
            <person name="Hahnel U."/>
            <person name="Hartmann A."/>
            <person name="Jankowska D."/>
            <person name="Jubin C."/>
            <person name="Jung P."/>
            <person name="Lafontaine I."/>
            <person name="Leh-Louis V."/>
            <person name="Lemaire M."/>
            <person name="Marcet-Houben M."/>
            <person name="Mascher M."/>
            <person name="Morel G."/>
            <person name="Richard G.-F."/>
            <person name="Riechen J."/>
            <person name="Sacerdot C."/>
            <person name="Sarkar A."/>
            <person name="Savel G."/>
            <person name="Schacherer J."/>
            <person name="Sherman D."/>
            <person name="Straub M.-L."/>
            <person name="Stein N."/>
            <person name="Thierry A."/>
            <person name="Trautwein-Schult A."/>
            <person name="Westhof E."/>
            <person name="Worch S."/>
            <person name="Dujon B."/>
            <person name="Souciet J.-L."/>
            <person name="Wincker P."/>
            <person name="Scholz U."/>
            <person name="Neuveglise N."/>
        </authorList>
    </citation>
    <scope>NUCLEOTIDE SEQUENCE</scope>
    <source>
        <strain evidence="9">LS3</strain>
    </source>
</reference>
<feature type="compositionally biased region" description="Acidic residues" evidence="6">
    <location>
        <begin position="1358"/>
        <end position="1381"/>
    </location>
</feature>
<evidence type="ECO:0000256" key="4">
    <source>
        <dbReference type="ARBA" id="ARBA00034617"/>
    </source>
</evidence>
<dbReference type="InterPro" id="IPR011545">
    <property type="entry name" value="DEAD/DEAH_box_helicase_dom"/>
</dbReference>
<dbReference type="InterPro" id="IPR014001">
    <property type="entry name" value="Helicase_ATP-bd"/>
</dbReference>
<evidence type="ECO:0000259" key="7">
    <source>
        <dbReference type="PROSITE" id="PS51192"/>
    </source>
</evidence>
<keyword evidence="3" id="KW-0067">ATP-binding</keyword>
<dbReference type="PROSITE" id="PS51194">
    <property type="entry name" value="HELICASE_CTER"/>
    <property type="match status" value="1"/>
</dbReference>
<dbReference type="PROSITE" id="PS51192">
    <property type="entry name" value="HELICASE_ATP_BIND_1"/>
    <property type="match status" value="1"/>
</dbReference>
<feature type="domain" description="Helicase ATP-binding" evidence="7">
    <location>
        <begin position="804"/>
        <end position="964"/>
    </location>
</feature>
<feature type="non-terminal residue" evidence="9">
    <location>
        <position position="1515"/>
    </location>
</feature>
<dbReference type="GO" id="GO:0000724">
    <property type="term" value="P:double-strand break repair via homologous recombination"/>
    <property type="evidence" value="ECO:0007669"/>
    <property type="project" value="TreeGrafter"/>
</dbReference>
<comment type="catalytic activity">
    <reaction evidence="4">
        <text>Couples ATP hydrolysis with the unwinding of duplex DNA by translocating in the 3'-5' direction.</text>
        <dbReference type="EC" id="5.6.2.4"/>
    </reaction>
</comment>
<gene>
    <name evidence="9" type="ORF">GNLVRS02_ARAD1B24442g</name>
</gene>
<dbReference type="PANTHER" id="PTHR13710">
    <property type="entry name" value="DNA HELICASE RECQ FAMILY MEMBER"/>
    <property type="match status" value="1"/>
</dbReference>
<feature type="compositionally biased region" description="Acidic residues" evidence="6">
    <location>
        <begin position="244"/>
        <end position="253"/>
    </location>
</feature>
<dbReference type="GO" id="GO:0005694">
    <property type="term" value="C:chromosome"/>
    <property type="evidence" value="ECO:0007669"/>
    <property type="project" value="TreeGrafter"/>
</dbReference>
<reference evidence="9" key="1">
    <citation type="submission" date="2014-02" db="EMBL/GenBank/DDBJ databases">
        <authorList>
            <person name="Genoscope - CEA"/>
        </authorList>
    </citation>
    <scope>NUCLEOTIDE SEQUENCE</scope>
    <source>
        <strain evidence="9">LS3</strain>
    </source>
</reference>
<dbReference type="PhylomeDB" id="A0A060TCJ9"/>
<dbReference type="GO" id="GO:0003676">
    <property type="term" value="F:nucleic acid binding"/>
    <property type="evidence" value="ECO:0007669"/>
    <property type="project" value="InterPro"/>
</dbReference>
<dbReference type="EC" id="5.6.2.4" evidence="5"/>
<dbReference type="InterPro" id="IPR001650">
    <property type="entry name" value="Helicase_C-like"/>
</dbReference>
<evidence type="ECO:0000256" key="3">
    <source>
        <dbReference type="ARBA" id="ARBA00022840"/>
    </source>
</evidence>
<dbReference type="Pfam" id="PF00271">
    <property type="entry name" value="Helicase_C"/>
    <property type="match status" value="1"/>
</dbReference>
<dbReference type="Pfam" id="PF00270">
    <property type="entry name" value="DEAD"/>
    <property type="match status" value="1"/>
</dbReference>
<keyword evidence="2" id="KW-0547">Nucleotide-binding</keyword>
<evidence type="ECO:0000313" key="9">
    <source>
        <dbReference type="EMBL" id="CDP36941.1"/>
    </source>
</evidence>
<feature type="region of interest" description="Disordered" evidence="6">
    <location>
        <begin position="1"/>
        <end position="36"/>
    </location>
</feature>
<feature type="region of interest" description="Disordered" evidence="6">
    <location>
        <begin position="242"/>
        <end position="263"/>
    </location>
</feature>
<dbReference type="InterPro" id="IPR027417">
    <property type="entry name" value="P-loop_NTPase"/>
</dbReference>
<dbReference type="Gene3D" id="3.40.50.300">
    <property type="entry name" value="P-loop containing nucleotide triphosphate hydrolases"/>
    <property type="match status" value="2"/>
</dbReference>
<dbReference type="SMART" id="SM00487">
    <property type="entry name" value="DEXDc"/>
    <property type="match status" value="1"/>
</dbReference>
<comment type="similarity">
    <text evidence="1">Belongs to the helicase family. RecQ subfamily.</text>
</comment>
<dbReference type="EMBL" id="HG937692">
    <property type="protein sequence ID" value="CDP36941.1"/>
    <property type="molecule type" value="Genomic_DNA"/>
</dbReference>
<sequence length="1515" mass="174180">MSTLKKHWSHKHGFTISTFGPQSRQQRRANKEREKPMRQVPIQRFFNCECKSWFQVDYEEGIPSLSEERRRFAEMLREGYELDRRIDEENRVAMARITQRDANQFMEEMAFQPYLTNFDSIELASLFEKPSGLNLSGNALVMQERVWNAMDSLSKIAEDYLGREGVRPMRYDVMRIEGTDRPKRPLIRYMEDSTRKKEVKAWQEVLMFFFRTDPRPSSRWPFYLLTREQAIAWNRMIEIVQDPGTEEDSDSDSESAPVEEREVSLIKTVPEDNSRQALKTDPVKVPKLERAVLDFCYSLMDDSYTHREMECALRVAMAVTGASAGGGYLSSGQYTGKLSALIKIGRTMLVLKANLMARDNPDGPGPVALVCDMVDRFMLQSRHSPMVTLRHLMIKGMAQQRKETADAKLLWDHETQTVVIKGQRLAMVQFKEMVHRINRKAHEQLAKLFGRHSCHELPKIPWDDLHDNATNITVGWNFLKDHRTERRLKEELGMPSLQWMKRNLSNRIKEDVDSLEGMTQYLADVDAFLATMLVLVHFSGGQPPRSTELVTIGYANSQALSRGVYILDGMVAMVTQYNKSVNRTQRAPKVFRYLPREVGELVVWYMWLVVPFENSLQATLMDNGTKKDSKFLFWPSVSTTGRATWNTDKVGRALEKQFRDHTGLKIGIANYRHVAVGIAREFLRIKDELDAIDEAENEEIQEMQAGHSTAVGEKIYGRLNSDAPGSSARMQRAFQRFSVGWHKFLGFESAKNMGGSAALAVRYNADRYYEARMNRMLNADIDESLKDMLRDPRAQFKSNQRELVRKVMRGESMVVVKATGSGKSLLFMLPAFMSVGVTILVVPLIALRQDMMRRCEEWGIPCAEWSSSGQIWENTKIVVVTPESMNSPDFWNYVNLQRDSGRLDRVILDECHQVLQAKGTFRKDLQEIGDQVISMRVQIVCLTATLPPSWEDPFKKKIKLPIIRERTTRSNIKYSVIKITDLEERARLVLDKVRECQTKSQRIIIYCRKREEVDELHEQIPESVRYRGQMARSVRDENLKRFLDGRSKIMIATTAMGMGVDIPDVRVIMNIGMPYSMVEYAQQSGRAGRDGELSEAIVVHDSMEEYRPGSGSNKVWSMGREEYETNDHSRTKGYLTDRCRRATMHSYLDGVHPEMGKCSEKDKECDFCEKARTGDFGSIVNSGILAGIRAQRQHFEHAQRDQERMARNALQEEIGEVLQQAVVKWTEQCAYCQSRGRPQWHSTLECEGEEAHQIARETAKYMKVFANGNWCKFCKLPGNAHLQECNEQTGSIRQRQAAHMVVGLASQSAARWGKWKAGFSWWPKISYALGQAVEFRGLTMSRIARDMYVFTKENMEGVTEDAEDEDEGDTEQDQNQEQESETDVHERMRNAVVEALETKCPCKGNHRLRECSSTMETESKVVRKEYQKLRFRGRHFCKRTGLPLDICHVGTECKYDRIHALEALFSVLYADGEKYRGKKEVLQDISKLAQVVVVQGQRYSKVVVEIAESMIGNIE</sequence>